<dbReference type="AlphaFoldDB" id="A0A830DYX3"/>
<keyword evidence="1" id="KW-1133">Transmembrane helix</keyword>
<keyword evidence="1" id="KW-0812">Transmembrane</keyword>
<gene>
    <name evidence="2" type="ORF">GCM10007209_38270</name>
</gene>
<reference evidence="2" key="2">
    <citation type="submission" date="2020-09" db="EMBL/GenBank/DDBJ databases">
        <authorList>
            <person name="Sun Q."/>
            <person name="Sedlacek I."/>
        </authorList>
    </citation>
    <scope>NUCLEOTIDE SEQUENCE</scope>
    <source>
        <strain evidence="2">CCM 7217</strain>
    </source>
</reference>
<reference evidence="2" key="1">
    <citation type="journal article" date="2014" name="Int. J. Syst. Evol. Microbiol.">
        <title>Complete genome sequence of Corynebacterium casei LMG S-19264T (=DSM 44701T), isolated from a smear-ripened cheese.</title>
        <authorList>
            <consortium name="US DOE Joint Genome Institute (JGI-PGF)"/>
            <person name="Walter F."/>
            <person name="Albersmeier A."/>
            <person name="Kalinowski J."/>
            <person name="Ruckert C."/>
        </authorList>
    </citation>
    <scope>NUCLEOTIDE SEQUENCE</scope>
    <source>
        <strain evidence="2">CCM 7217</strain>
    </source>
</reference>
<dbReference type="RefSeq" id="WP_007273978.1">
    <property type="nucleotide sequence ID" value="NZ_BMCI01000011.1"/>
</dbReference>
<evidence type="ECO:0000313" key="3">
    <source>
        <dbReference type="Proteomes" id="UP000646833"/>
    </source>
</evidence>
<organism evidence="2 3">
    <name type="scientific">Haloferax sulfurifontis</name>
    <dbReference type="NCBI Taxonomy" id="255616"/>
    <lineage>
        <taxon>Archaea</taxon>
        <taxon>Methanobacteriati</taxon>
        <taxon>Methanobacteriota</taxon>
        <taxon>Stenosarchaea group</taxon>
        <taxon>Halobacteria</taxon>
        <taxon>Halobacteriales</taxon>
        <taxon>Haloferacaceae</taxon>
        <taxon>Haloferax</taxon>
    </lineage>
</organism>
<accession>A0A830DYX3</accession>
<sequence length="78" mass="8113">MDNLYVALVAALVGLVLAPAILAGGGFIIAIGLVVVILAVLIGGPELLDIYKTKSMGQYSGLDTRDLVQGNGDRRDDE</sequence>
<feature type="transmembrane region" description="Helical" evidence="1">
    <location>
        <begin position="5"/>
        <end position="22"/>
    </location>
</feature>
<comment type="caution">
    <text evidence="2">The sequence shown here is derived from an EMBL/GenBank/DDBJ whole genome shotgun (WGS) entry which is preliminary data.</text>
</comment>
<feature type="transmembrane region" description="Helical" evidence="1">
    <location>
        <begin position="28"/>
        <end position="48"/>
    </location>
</feature>
<dbReference type="Proteomes" id="UP000646833">
    <property type="component" value="Unassembled WGS sequence"/>
</dbReference>
<name>A0A830DYX3_9EURY</name>
<evidence type="ECO:0000313" key="2">
    <source>
        <dbReference type="EMBL" id="GGC72661.1"/>
    </source>
</evidence>
<keyword evidence="1" id="KW-0472">Membrane</keyword>
<evidence type="ECO:0000256" key="1">
    <source>
        <dbReference type="SAM" id="Phobius"/>
    </source>
</evidence>
<protein>
    <submittedName>
        <fullName evidence="2">Uncharacterized protein</fullName>
    </submittedName>
</protein>
<dbReference type="EMBL" id="BMCI01000011">
    <property type="protein sequence ID" value="GGC72661.1"/>
    <property type="molecule type" value="Genomic_DNA"/>
</dbReference>
<proteinExistence type="predicted"/>